<dbReference type="AlphaFoldDB" id="A0A0R1Y1U0"/>
<dbReference type="GO" id="GO:0003700">
    <property type="term" value="F:DNA-binding transcription factor activity"/>
    <property type="evidence" value="ECO:0007669"/>
    <property type="project" value="TreeGrafter"/>
</dbReference>
<dbReference type="PANTHER" id="PTHR24567">
    <property type="entry name" value="CRP FAMILY TRANSCRIPTIONAL REGULATORY PROTEIN"/>
    <property type="match status" value="1"/>
</dbReference>
<evidence type="ECO:0000256" key="1">
    <source>
        <dbReference type="ARBA" id="ARBA00023015"/>
    </source>
</evidence>
<dbReference type="InterPro" id="IPR012318">
    <property type="entry name" value="HTH_CRP"/>
</dbReference>
<organism evidence="6 7">
    <name type="scientific">Agrilactobacillus composti DSM 18527 = JCM 14202</name>
    <dbReference type="NCBI Taxonomy" id="1423734"/>
    <lineage>
        <taxon>Bacteria</taxon>
        <taxon>Bacillati</taxon>
        <taxon>Bacillota</taxon>
        <taxon>Bacilli</taxon>
        <taxon>Lactobacillales</taxon>
        <taxon>Lactobacillaceae</taxon>
        <taxon>Agrilactobacillus</taxon>
    </lineage>
</organism>
<dbReference type="Pfam" id="PF13545">
    <property type="entry name" value="HTH_Crp_2"/>
    <property type="match status" value="1"/>
</dbReference>
<dbReference type="InterPro" id="IPR050397">
    <property type="entry name" value="Env_Response_Regulators"/>
</dbReference>
<dbReference type="InterPro" id="IPR000595">
    <property type="entry name" value="cNMP-bd_dom"/>
</dbReference>
<accession>A0A0R1Y1U0</accession>
<sequence length="195" mass="21467">MDQSELLQISDLIHHHHFEKGSMLLDPDSQDLVIVRSGQVKVYQLNVDGKEQLLRVLVTGDYVGEGALFGVTMHDTYAQAITPGAACVITRADFEQLLLDYPAISLKLLAESAAKIAALEKQTALLSSGSIQERLMGYFNELAAVNGSSDFEIPMQRKALSSFLGTTPETLSRMLKKLKEGGLIDYKGRQVHLYV</sequence>
<dbReference type="PROSITE" id="PS51063">
    <property type="entry name" value="HTH_CRP_2"/>
    <property type="match status" value="1"/>
</dbReference>
<dbReference type="SMART" id="SM00100">
    <property type="entry name" value="cNMP"/>
    <property type="match status" value="1"/>
</dbReference>
<dbReference type="SMART" id="SM00419">
    <property type="entry name" value="HTH_CRP"/>
    <property type="match status" value="1"/>
</dbReference>
<evidence type="ECO:0000259" key="4">
    <source>
        <dbReference type="PROSITE" id="PS50042"/>
    </source>
</evidence>
<dbReference type="PROSITE" id="PS50042">
    <property type="entry name" value="CNMP_BINDING_3"/>
    <property type="match status" value="1"/>
</dbReference>
<dbReference type="SUPFAM" id="SSF51206">
    <property type="entry name" value="cAMP-binding domain-like"/>
    <property type="match status" value="1"/>
</dbReference>
<feature type="domain" description="Cyclic nucleotide-binding" evidence="4">
    <location>
        <begin position="1"/>
        <end position="115"/>
    </location>
</feature>
<keyword evidence="3" id="KW-0804">Transcription</keyword>
<keyword evidence="1" id="KW-0805">Transcription regulation</keyword>
<evidence type="ECO:0000256" key="2">
    <source>
        <dbReference type="ARBA" id="ARBA00023125"/>
    </source>
</evidence>
<dbReference type="Pfam" id="PF00027">
    <property type="entry name" value="cNMP_binding"/>
    <property type="match status" value="1"/>
</dbReference>
<dbReference type="PRINTS" id="PR00034">
    <property type="entry name" value="HTHCRP"/>
</dbReference>
<dbReference type="CDD" id="cd00038">
    <property type="entry name" value="CAP_ED"/>
    <property type="match status" value="1"/>
</dbReference>
<dbReference type="Gene3D" id="2.60.120.10">
    <property type="entry name" value="Jelly Rolls"/>
    <property type="match status" value="1"/>
</dbReference>
<dbReference type="PATRIC" id="fig|1423734.3.peg.529"/>
<name>A0A0R1Y1U0_9LACO</name>
<dbReference type="GO" id="GO:0003677">
    <property type="term" value="F:DNA binding"/>
    <property type="evidence" value="ECO:0007669"/>
    <property type="project" value="UniProtKB-KW"/>
</dbReference>
<proteinExistence type="predicted"/>
<dbReference type="InterPro" id="IPR036390">
    <property type="entry name" value="WH_DNA-bd_sf"/>
</dbReference>
<dbReference type="EMBL" id="AZGA01000009">
    <property type="protein sequence ID" value="KRM35969.1"/>
    <property type="molecule type" value="Genomic_DNA"/>
</dbReference>
<dbReference type="STRING" id="1423734.FC83_GL000527"/>
<evidence type="ECO:0000256" key="3">
    <source>
        <dbReference type="ARBA" id="ARBA00023163"/>
    </source>
</evidence>
<protein>
    <submittedName>
        <fullName evidence="6">Transcription regulator</fullName>
    </submittedName>
</protein>
<dbReference type="PANTHER" id="PTHR24567:SF26">
    <property type="entry name" value="REGULATORY PROTEIN YEIL"/>
    <property type="match status" value="1"/>
</dbReference>
<comment type="caution">
    <text evidence="6">The sequence shown here is derived from an EMBL/GenBank/DDBJ whole genome shotgun (WGS) entry which is preliminary data.</text>
</comment>
<evidence type="ECO:0000313" key="6">
    <source>
        <dbReference type="EMBL" id="KRM35969.1"/>
    </source>
</evidence>
<feature type="domain" description="HTH crp-type" evidence="5">
    <location>
        <begin position="129"/>
        <end position="195"/>
    </location>
</feature>
<evidence type="ECO:0000313" key="7">
    <source>
        <dbReference type="Proteomes" id="UP000051236"/>
    </source>
</evidence>
<dbReference type="SUPFAM" id="SSF46785">
    <property type="entry name" value="Winged helix' DNA-binding domain"/>
    <property type="match status" value="1"/>
</dbReference>
<keyword evidence="2" id="KW-0238">DNA-binding</keyword>
<dbReference type="InterPro" id="IPR018490">
    <property type="entry name" value="cNMP-bd_dom_sf"/>
</dbReference>
<gene>
    <name evidence="6" type="ORF">FC83_GL000527</name>
</gene>
<dbReference type="GO" id="GO:0005829">
    <property type="term" value="C:cytosol"/>
    <property type="evidence" value="ECO:0007669"/>
    <property type="project" value="TreeGrafter"/>
</dbReference>
<evidence type="ECO:0000259" key="5">
    <source>
        <dbReference type="PROSITE" id="PS51063"/>
    </source>
</evidence>
<dbReference type="eggNOG" id="COG0664">
    <property type="taxonomic scope" value="Bacteria"/>
</dbReference>
<reference evidence="6 7" key="1">
    <citation type="journal article" date="2015" name="Genome Announc.">
        <title>Expanding the biotechnology potential of lactobacilli through comparative genomics of 213 strains and associated genera.</title>
        <authorList>
            <person name="Sun Z."/>
            <person name="Harris H.M."/>
            <person name="McCann A."/>
            <person name="Guo C."/>
            <person name="Argimon S."/>
            <person name="Zhang W."/>
            <person name="Yang X."/>
            <person name="Jeffery I.B."/>
            <person name="Cooney J.C."/>
            <person name="Kagawa T.F."/>
            <person name="Liu W."/>
            <person name="Song Y."/>
            <person name="Salvetti E."/>
            <person name="Wrobel A."/>
            <person name="Rasinkangas P."/>
            <person name="Parkhill J."/>
            <person name="Rea M.C."/>
            <person name="O'Sullivan O."/>
            <person name="Ritari J."/>
            <person name="Douillard F.P."/>
            <person name="Paul Ross R."/>
            <person name="Yang R."/>
            <person name="Briner A.E."/>
            <person name="Felis G.E."/>
            <person name="de Vos W.M."/>
            <person name="Barrangou R."/>
            <person name="Klaenhammer T.R."/>
            <person name="Caufield P.W."/>
            <person name="Cui Y."/>
            <person name="Zhang H."/>
            <person name="O'Toole P.W."/>
        </authorList>
    </citation>
    <scope>NUCLEOTIDE SEQUENCE [LARGE SCALE GENOMIC DNA]</scope>
    <source>
        <strain evidence="6 7">DSM 18527</strain>
    </source>
</reference>
<dbReference type="Proteomes" id="UP000051236">
    <property type="component" value="Unassembled WGS sequence"/>
</dbReference>
<dbReference type="InterPro" id="IPR014710">
    <property type="entry name" value="RmlC-like_jellyroll"/>
</dbReference>
<keyword evidence="7" id="KW-1185">Reference proteome</keyword>